<gene>
    <name evidence="1" type="ORF">EC958_2692</name>
</gene>
<proteinExistence type="predicted"/>
<dbReference type="EMBL" id="HG941718">
    <property type="protein sequence ID" value="CDN83035.1"/>
    <property type="molecule type" value="Genomic_DNA"/>
</dbReference>
<dbReference type="Proteomes" id="UP000032727">
    <property type="component" value="Chromosome I"/>
</dbReference>
<evidence type="ECO:0000313" key="2">
    <source>
        <dbReference type="Proteomes" id="UP000032727"/>
    </source>
</evidence>
<name>A0AA36P827_ECOLX</name>
<reference evidence="1 2" key="1">
    <citation type="journal article" date="2014" name="PLoS ONE">
        <title>The complete genome sequence of Escherichia coli EC958: a high quality reference sequence for the globally disseminated multidrug resistant E. coli O25b:H4-ST131 clone.</title>
        <authorList>
            <person name="Forde B.M."/>
            <person name="Ben Zakour N.L."/>
            <person name="Stanton-Cook M."/>
            <person name="Phan M.D."/>
            <person name="Totsika M."/>
            <person name="Peters K.M."/>
            <person name="Chan K.G."/>
            <person name="Schembri M.A."/>
            <person name="Upton M."/>
            <person name="Beatson S.A."/>
        </authorList>
    </citation>
    <scope>NUCLEOTIDE SEQUENCE [LARGE SCALE GENOMIC DNA]</scope>
    <source>
        <strain evidence="1 2">EC958</strain>
    </source>
</reference>
<evidence type="ECO:0000313" key="1">
    <source>
        <dbReference type="EMBL" id="CDN83035.1"/>
    </source>
</evidence>
<sequence length="49" mass="5804">MQSLVYKLLHILFVKFHYYQRLTSIGKGCHSVILTIINYYSPLFSIQIL</sequence>
<organism evidence="1 2">
    <name type="scientific">Escherichia coli O25b:H4-ST131</name>
    <dbReference type="NCBI Taxonomy" id="941322"/>
    <lineage>
        <taxon>Bacteria</taxon>
        <taxon>Pseudomonadati</taxon>
        <taxon>Pseudomonadota</taxon>
        <taxon>Gammaproteobacteria</taxon>
        <taxon>Enterobacterales</taxon>
        <taxon>Enterobacteriaceae</taxon>
        <taxon>Escherichia</taxon>
    </lineage>
</organism>
<dbReference type="AlphaFoldDB" id="A0AA36P827"/>
<accession>A0AA36P827</accession>
<protein>
    <submittedName>
        <fullName evidence="1">Uncharacterized protein</fullName>
    </submittedName>
</protein>
<dbReference type="KEGG" id="ecos:EC958_2692"/>